<evidence type="ECO:0000256" key="1">
    <source>
        <dbReference type="ARBA" id="ARBA00012513"/>
    </source>
</evidence>
<dbReference type="PROSITE" id="PS00107">
    <property type="entry name" value="PROTEIN_KINASE_ATP"/>
    <property type="match status" value="1"/>
</dbReference>
<dbReference type="Pfam" id="PF00069">
    <property type="entry name" value="Pkinase"/>
    <property type="match status" value="1"/>
</dbReference>
<keyword evidence="11" id="KW-1185">Reference proteome</keyword>
<dbReference type="PROSITE" id="PS50011">
    <property type="entry name" value="PROTEIN_KINASE_DOM"/>
    <property type="match status" value="1"/>
</dbReference>
<dbReference type="OrthoDB" id="263922at2"/>
<comment type="caution">
    <text evidence="10">The sequence shown here is derived from an EMBL/GenBank/DDBJ whole genome shotgun (WGS) entry which is preliminary data.</text>
</comment>
<evidence type="ECO:0000313" key="11">
    <source>
        <dbReference type="Proteomes" id="UP000318995"/>
    </source>
</evidence>
<keyword evidence="2" id="KW-0723">Serine/threonine-protein kinase</keyword>
<dbReference type="SUPFAM" id="SSF56112">
    <property type="entry name" value="Protein kinase-like (PK-like)"/>
    <property type="match status" value="1"/>
</dbReference>
<evidence type="ECO:0000313" key="10">
    <source>
        <dbReference type="EMBL" id="TWT48964.1"/>
    </source>
</evidence>
<sequence>MDLPGEPPSPDAVPLSVIRRVDEIADVFEQALRGGSPPLIDEYLSRSPQAGRERLLRELLTLIAELADESPVDPILAVNPQHADAIRKLLQDSKATIALPTAPPDGPRTAGRGLHVRCPHCHNPMELVPDAELGSIRCEGCGSDFSLAGDSTATRTSSSVTDLANFRLVERVGIGAFGSVWKAHDKTLDRTVAVKVPRKGQFDDAHEKAFVREAQNAAQLSHPGIVPVYEVGREGDTLYIVSEFVRGLTLADWLTGQRPTPIESARLCEKVARALDHAHQQGIIHRDLKPGNIMIDERGEPRLMDFGLARRDAAEVTMTVDGQVLGTPAYMSPEQAQGHAHTADQRSDVYSLGVVLFQLLTGELPFRGNTRMLLHQVVHEEPPALRKLDSSTPRDLETVTLKCLEKEPRRRYESAGAVADDLRRWLENVPITARPASAATKAWKWAQRNAIPAVSIAAVVLSLAVGATVATLAAVSQHREALRARAAEAQAEEQRDKTQRLINLQAAEYALEKDDLAEAMTRLGGATNDDSGWENGAIYSRIVGRARAYYQPVLNIPAEQRPLQAVLCLPQDPGELSRKTGSVVLVYPDRIDSHRISDGRRESTTTLDEPVVEAVACAPAKPGPLVTFAILSKSGKVTVYDAAELKPRCASRRGWNARSITPARSAPRLLLVCRDNTAAVMDTASGEVVAHHTFDGIDRIASQALSPSGAVAIVGSLDVATPPQIWRTGETDALAASVRGQKFAFVTEEKILCKESYESTGSSGAWRTISAAEGWPLEEFAFSGAAVSPEAGLEVWRLPGVGDGVAEASEDDVLVRVLHREGDLLRGIAPGPLSYRVSRQSLFPYSAGGGPQEARTAILGLDAATGGLLAYSEKNVVLMAPTPRSLEVSGDRAATTQAAPTTGVAAAPCEYWTACRVGDSFWTYRSQEVQRWDWSDQTASLRFKASYPVGPPSDLVGAEKRIVRLAVDADGEKTWCLWEGAETFSQNERNSSRDLIVAVHEDPADAAGCGPDPAAWLHQLQPKPSLAASTFRLSQHPRGGLRYVTEFFVDPSGSTLLVASGGATAGYDASTGELRYQLDTMNSFGRTNDGRRAAGGNWRDPAPVRVWDVATGESLLVTETKQRLRKTAFSPDGQTLYVGWESGRVEVYDLGLGTLVRTFTSKSVPACVLPDENRYVGFSATSGVIGDLVLADLSDGGGVATLVEKTHILNDCRLNGPGDLLSVTTKNWVRVLPRLSREAAIVSLKRTNPKLLDTWLKSLGAVYEPETEL</sequence>
<evidence type="ECO:0000256" key="8">
    <source>
        <dbReference type="SAM" id="Coils"/>
    </source>
</evidence>
<dbReference type="Gene3D" id="2.130.10.10">
    <property type="entry name" value="YVTN repeat-like/Quinoprotein amine dehydrogenase"/>
    <property type="match status" value="2"/>
</dbReference>
<keyword evidence="6 7" id="KW-0067">ATP-binding</keyword>
<dbReference type="SUPFAM" id="SSF50969">
    <property type="entry name" value="YVTN repeat-like/Quinoprotein amine dehydrogenase"/>
    <property type="match status" value="2"/>
</dbReference>
<name>A0A5C5WE16_9BACT</name>
<evidence type="ECO:0000256" key="3">
    <source>
        <dbReference type="ARBA" id="ARBA00022679"/>
    </source>
</evidence>
<keyword evidence="3 10" id="KW-0808">Transferase</keyword>
<evidence type="ECO:0000256" key="2">
    <source>
        <dbReference type="ARBA" id="ARBA00022527"/>
    </source>
</evidence>
<feature type="coiled-coil region" evidence="8">
    <location>
        <begin position="472"/>
        <end position="504"/>
    </location>
</feature>
<dbReference type="InterPro" id="IPR011009">
    <property type="entry name" value="Kinase-like_dom_sf"/>
</dbReference>
<feature type="domain" description="Protein kinase" evidence="9">
    <location>
        <begin position="166"/>
        <end position="426"/>
    </location>
</feature>
<dbReference type="PANTHER" id="PTHR43289:SF6">
    <property type="entry name" value="SERINE_THREONINE-PROTEIN KINASE NEKL-3"/>
    <property type="match status" value="1"/>
</dbReference>
<protein>
    <recommendedName>
        <fullName evidence="1">non-specific serine/threonine protein kinase</fullName>
        <ecNumber evidence="1">2.7.11.1</ecNumber>
    </recommendedName>
</protein>
<accession>A0A5C5WE16</accession>
<keyword evidence="4 7" id="KW-0547">Nucleotide-binding</keyword>
<organism evidence="10 11">
    <name type="scientific">Botrimarina hoheduenensis</name>
    <dbReference type="NCBI Taxonomy" id="2528000"/>
    <lineage>
        <taxon>Bacteria</taxon>
        <taxon>Pseudomonadati</taxon>
        <taxon>Planctomycetota</taxon>
        <taxon>Planctomycetia</taxon>
        <taxon>Pirellulales</taxon>
        <taxon>Lacipirellulaceae</taxon>
        <taxon>Botrimarina</taxon>
    </lineage>
</organism>
<dbReference type="PANTHER" id="PTHR43289">
    <property type="entry name" value="MITOGEN-ACTIVATED PROTEIN KINASE KINASE KINASE 20-RELATED"/>
    <property type="match status" value="1"/>
</dbReference>
<feature type="binding site" evidence="7">
    <location>
        <position position="199"/>
    </location>
    <ligand>
        <name>ATP</name>
        <dbReference type="ChEBI" id="CHEBI:30616"/>
    </ligand>
</feature>
<dbReference type="PROSITE" id="PS00108">
    <property type="entry name" value="PROTEIN_KINASE_ST"/>
    <property type="match status" value="1"/>
</dbReference>
<dbReference type="InterPro" id="IPR000719">
    <property type="entry name" value="Prot_kinase_dom"/>
</dbReference>
<dbReference type="FunFam" id="1.10.510.10:FF:000021">
    <property type="entry name" value="Serine/threonine protein kinase"/>
    <property type="match status" value="1"/>
</dbReference>
<evidence type="ECO:0000256" key="4">
    <source>
        <dbReference type="ARBA" id="ARBA00022741"/>
    </source>
</evidence>
<dbReference type="Gene3D" id="1.10.510.10">
    <property type="entry name" value="Transferase(Phosphotransferase) domain 1"/>
    <property type="match status" value="1"/>
</dbReference>
<evidence type="ECO:0000259" key="9">
    <source>
        <dbReference type="PROSITE" id="PS50011"/>
    </source>
</evidence>
<dbReference type="InterPro" id="IPR017441">
    <property type="entry name" value="Protein_kinase_ATP_BS"/>
</dbReference>
<reference evidence="10 11" key="1">
    <citation type="submission" date="2019-02" db="EMBL/GenBank/DDBJ databases">
        <title>Deep-cultivation of Planctomycetes and their phenomic and genomic characterization uncovers novel biology.</title>
        <authorList>
            <person name="Wiegand S."/>
            <person name="Jogler M."/>
            <person name="Boedeker C."/>
            <person name="Pinto D."/>
            <person name="Vollmers J."/>
            <person name="Rivas-Marin E."/>
            <person name="Kohn T."/>
            <person name="Peeters S.H."/>
            <person name="Heuer A."/>
            <person name="Rast P."/>
            <person name="Oberbeckmann S."/>
            <person name="Bunk B."/>
            <person name="Jeske O."/>
            <person name="Meyerdierks A."/>
            <person name="Storesund J.E."/>
            <person name="Kallscheuer N."/>
            <person name="Luecker S."/>
            <person name="Lage O.M."/>
            <person name="Pohl T."/>
            <person name="Merkel B.J."/>
            <person name="Hornburger P."/>
            <person name="Mueller R.-W."/>
            <person name="Bruemmer F."/>
            <person name="Labrenz M."/>
            <person name="Spormann A.M."/>
            <person name="Op Den Camp H."/>
            <person name="Overmann J."/>
            <person name="Amann R."/>
            <person name="Jetten M.S.M."/>
            <person name="Mascher T."/>
            <person name="Medema M.H."/>
            <person name="Devos D.P."/>
            <person name="Kaster A.-K."/>
            <person name="Ovreas L."/>
            <person name="Rohde M."/>
            <person name="Galperin M.Y."/>
            <person name="Jogler C."/>
        </authorList>
    </citation>
    <scope>NUCLEOTIDE SEQUENCE [LARGE SCALE GENOMIC DNA]</scope>
    <source>
        <strain evidence="10 11">Pla111</strain>
    </source>
</reference>
<dbReference type="SMART" id="SM00220">
    <property type="entry name" value="S_TKc"/>
    <property type="match status" value="1"/>
</dbReference>
<dbReference type="Proteomes" id="UP000318995">
    <property type="component" value="Unassembled WGS sequence"/>
</dbReference>
<dbReference type="GO" id="GO:0005524">
    <property type="term" value="F:ATP binding"/>
    <property type="evidence" value="ECO:0007669"/>
    <property type="project" value="UniProtKB-UniRule"/>
</dbReference>
<keyword evidence="8" id="KW-0175">Coiled coil</keyword>
<keyword evidence="5 10" id="KW-0418">Kinase</keyword>
<dbReference type="AlphaFoldDB" id="A0A5C5WE16"/>
<dbReference type="EC" id="2.7.11.1" evidence="1"/>
<dbReference type="EMBL" id="SJPH01000001">
    <property type="protein sequence ID" value="TWT48964.1"/>
    <property type="molecule type" value="Genomic_DNA"/>
</dbReference>
<dbReference type="InterPro" id="IPR008271">
    <property type="entry name" value="Ser/Thr_kinase_AS"/>
</dbReference>
<dbReference type="Gene3D" id="3.30.200.20">
    <property type="entry name" value="Phosphorylase Kinase, domain 1"/>
    <property type="match status" value="1"/>
</dbReference>
<evidence type="ECO:0000256" key="7">
    <source>
        <dbReference type="PROSITE-ProRule" id="PRU10141"/>
    </source>
</evidence>
<gene>
    <name evidence="10" type="primary">prkC_3</name>
    <name evidence="10" type="ORF">Pla111_07420</name>
</gene>
<evidence type="ECO:0000256" key="5">
    <source>
        <dbReference type="ARBA" id="ARBA00022777"/>
    </source>
</evidence>
<dbReference type="CDD" id="cd14014">
    <property type="entry name" value="STKc_PknB_like"/>
    <property type="match status" value="1"/>
</dbReference>
<dbReference type="InterPro" id="IPR011044">
    <property type="entry name" value="Quino_amine_DH_bsu"/>
</dbReference>
<evidence type="ECO:0000256" key="6">
    <source>
        <dbReference type="ARBA" id="ARBA00022840"/>
    </source>
</evidence>
<dbReference type="GO" id="GO:0004674">
    <property type="term" value="F:protein serine/threonine kinase activity"/>
    <property type="evidence" value="ECO:0007669"/>
    <property type="project" value="UniProtKB-KW"/>
</dbReference>
<dbReference type="InterPro" id="IPR015943">
    <property type="entry name" value="WD40/YVTN_repeat-like_dom_sf"/>
</dbReference>
<proteinExistence type="predicted"/>
<dbReference type="RefSeq" id="WP_146571427.1">
    <property type="nucleotide sequence ID" value="NZ_SJPH01000001.1"/>
</dbReference>